<dbReference type="EMBL" id="JACIES010000002">
    <property type="protein sequence ID" value="MBB4025455.1"/>
    <property type="molecule type" value="Genomic_DNA"/>
</dbReference>
<gene>
    <name evidence="1" type="ORF">GGR14_001227</name>
</gene>
<dbReference type="GeneID" id="93103331"/>
<dbReference type="AlphaFoldDB" id="A0A7W6HVB8"/>
<organism evidence="1 2">
    <name type="scientific">Butyricimonas faecihominis</name>
    <dbReference type="NCBI Taxonomy" id="1472416"/>
    <lineage>
        <taxon>Bacteria</taxon>
        <taxon>Pseudomonadati</taxon>
        <taxon>Bacteroidota</taxon>
        <taxon>Bacteroidia</taxon>
        <taxon>Bacteroidales</taxon>
        <taxon>Odoribacteraceae</taxon>
        <taxon>Butyricimonas</taxon>
    </lineage>
</organism>
<keyword evidence="2" id="KW-1185">Reference proteome</keyword>
<proteinExistence type="predicted"/>
<evidence type="ECO:0000313" key="2">
    <source>
        <dbReference type="Proteomes" id="UP000546007"/>
    </source>
</evidence>
<reference evidence="1 2" key="1">
    <citation type="submission" date="2020-08" db="EMBL/GenBank/DDBJ databases">
        <title>Genomic Encyclopedia of Type Strains, Phase IV (KMG-IV): sequencing the most valuable type-strain genomes for metagenomic binning, comparative biology and taxonomic classification.</title>
        <authorList>
            <person name="Goeker M."/>
        </authorList>
    </citation>
    <scope>NUCLEOTIDE SEQUENCE [LARGE SCALE GENOMIC DNA]</scope>
    <source>
        <strain evidence="1 2">DSM 105721</strain>
    </source>
</reference>
<sequence length="278" mass="32716">MMIDFEKVNAYLNKVRKFSKGGIVKKDEPIKQTQAERAYNFINPADGFNLFSTLRYSTFPIYSWLGSTIPLRPENDMATPVEEAYWKHYLNLGRNKTLVPDTKSKINWDKENGSNSEYVGVPQPVARRVQALADTLNMGRIVRNYQTYKEKYPELPEEDTMNDMYKFGKELLDSGKAQQAKEHMSIKEVKRNPNYIQDRASGLEILGKFGMKWDKNTNTIKLYDTYDFPSRYTGKYSIPEREKTLRIREDIKFDPKQGSFLLRDNMKNYYTNEDKYYQ</sequence>
<accession>A0A7W6HVB8</accession>
<dbReference type="RefSeq" id="WP_151411502.1">
    <property type="nucleotide sequence ID" value="NZ_AP028155.1"/>
</dbReference>
<comment type="caution">
    <text evidence="1">The sequence shown here is derived from an EMBL/GenBank/DDBJ whole genome shotgun (WGS) entry which is preliminary data.</text>
</comment>
<dbReference type="Proteomes" id="UP000546007">
    <property type="component" value="Unassembled WGS sequence"/>
</dbReference>
<name>A0A7W6HVB8_9BACT</name>
<protein>
    <submittedName>
        <fullName evidence="1">Uncharacterized protein</fullName>
    </submittedName>
</protein>
<evidence type="ECO:0000313" key="1">
    <source>
        <dbReference type="EMBL" id="MBB4025455.1"/>
    </source>
</evidence>